<dbReference type="SUPFAM" id="SSF52768">
    <property type="entry name" value="Arginase/deacetylase"/>
    <property type="match status" value="1"/>
</dbReference>
<dbReference type="PANTHER" id="PTHR11358:SF26">
    <property type="entry name" value="GUANIDINO ACID HYDROLASE, MITOCHONDRIAL"/>
    <property type="match status" value="1"/>
</dbReference>
<organism evidence="4 5">
    <name type="scientific">Tabrizicola oligotrophica</name>
    <dbReference type="NCBI Taxonomy" id="2710650"/>
    <lineage>
        <taxon>Bacteria</taxon>
        <taxon>Pseudomonadati</taxon>
        <taxon>Pseudomonadota</taxon>
        <taxon>Alphaproteobacteria</taxon>
        <taxon>Rhodobacterales</taxon>
        <taxon>Paracoccaceae</taxon>
        <taxon>Tabrizicola</taxon>
    </lineage>
</organism>
<dbReference type="PROSITE" id="PS51409">
    <property type="entry name" value="ARGINASE_2"/>
    <property type="match status" value="1"/>
</dbReference>
<evidence type="ECO:0000256" key="3">
    <source>
        <dbReference type="PROSITE-ProRule" id="PRU00742"/>
    </source>
</evidence>
<dbReference type="GO" id="GO:0033389">
    <property type="term" value="P:putrescine biosynthetic process from arginine, via agmatine"/>
    <property type="evidence" value="ECO:0007669"/>
    <property type="project" value="TreeGrafter"/>
</dbReference>
<dbReference type="PIRSF" id="PIRSF036979">
    <property type="entry name" value="Arginase"/>
    <property type="match status" value="1"/>
</dbReference>
<proteinExistence type="inferred from homology"/>
<keyword evidence="2" id="KW-0378">Hydrolase</keyword>
<keyword evidence="5" id="KW-1185">Reference proteome</keyword>
<dbReference type="GO" id="GO:0008783">
    <property type="term" value="F:agmatinase activity"/>
    <property type="evidence" value="ECO:0007669"/>
    <property type="project" value="TreeGrafter"/>
</dbReference>
<accession>A0A6M0QMY2</accession>
<protein>
    <submittedName>
        <fullName evidence="4">Arginase</fullName>
    </submittedName>
</protein>
<gene>
    <name evidence="4" type="ORF">G4Z14_00730</name>
</gene>
<evidence type="ECO:0000256" key="1">
    <source>
        <dbReference type="ARBA" id="ARBA00022723"/>
    </source>
</evidence>
<dbReference type="Proteomes" id="UP000477782">
    <property type="component" value="Unassembled WGS sequence"/>
</dbReference>
<dbReference type="EMBL" id="JAAIVJ010000001">
    <property type="protein sequence ID" value="NEY88810.1"/>
    <property type="molecule type" value="Genomic_DNA"/>
</dbReference>
<dbReference type="AlphaFoldDB" id="A0A6M0QMY2"/>
<comment type="caution">
    <text evidence="4">The sequence shown here is derived from an EMBL/GenBank/DDBJ whole genome shotgun (WGS) entry which is preliminary data.</text>
</comment>
<dbReference type="Gene3D" id="3.40.800.10">
    <property type="entry name" value="Ureohydrolase domain"/>
    <property type="match status" value="1"/>
</dbReference>
<evidence type="ECO:0000313" key="4">
    <source>
        <dbReference type="EMBL" id="NEY88810.1"/>
    </source>
</evidence>
<keyword evidence="1" id="KW-0479">Metal-binding</keyword>
<dbReference type="Pfam" id="PF00491">
    <property type="entry name" value="Arginase"/>
    <property type="match status" value="1"/>
</dbReference>
<dbReference type="GO" id="GO:0046872">
    <property type="term" value="F:metal ion binding"/>
    <property type="evidence" value="ECO:0007669"/>
    <property type="project" value="UniProtKB-KW"/>
</dbReference>
<name>A0A6M0QMY2_9RHOB</name>
<dbReference type="RefSeq" id="WP_164622825.1">
    <property type="nucleotide sequence ID" value="NZ_JAAIVJ010000001.1"/>
</dbReference>
<dbReference type="InterPro" id="IPR023696">
    <property type="entry name" value="Ureohydrolase_dom_sf"/>
</dbReference>
<reference evidence="4 5" key="1">
    <citation type="submission" date="2020-02" db="EMBL/GenBank/DDBJ databases">
        <authorList>
            <person name="Chen W.-M."/>
        </authorList>
    </citation>
    <scope>NUCLEOTIDE SEQUENCE [LARGE SCALE GENOMIC DNA]</scope>
    <source>
        <strain evidence="4 5">KMS-5</strain>
    </source>
</reference>
<dbReference type="InterPro" id="IPR006035">
    <property type="entry name" value="Ureohydrolase"/>
</dbReference>
<sequence length="318" mass="32407">MAGKGGALGAMFGAGEVAGFMGLPEARLDALDGAQVVVLGAPGCTPYPTVGFYCAGGPAAIRAGAAAYAANLAHMNFDLGAPVLPYGAKALDAGDLAMDAADAPGNRDRLRAAVAQVLAAGAVPVLIGGDDSLPIPMLEALAGHGPLTILQIDAHIDWRDEVAGERWGLSSTMRRASEMGHVRQIIQVGSRGIGSARPGDHQAALDAGVTFVPAREVAESGIARALSLIPEGAKVVICLDVDALDPSVMPAVIGRTAGGLSYWQVFELIAGVAKKARIVAFDMVEFMPERDVDGQGALVAAQLLAGTIGILARQEMGK</sequence>
<evidence type="ECO:0000256" key="2">
    <source>
        <dbReference type="ARBA" id="ARBA00022801"/>
    </source>
</evidence>
<evidence type="ECO:0000313" key="5">
    <source>
        <dbReference type="Proteomes" id="UP000477782"/>
    </source>
</evidence>
<comment type="similarity">
    <text evidence="3">Belongs to the arginase family.</text>
</comment>
<dbReference type="PANTHER" id="PTHR11358">
    <property type="entry name" value="ARGINASE/AGMATINASE"/>
    <property type="match status" value="1"/>
</dbReference>